<feature type="domain" description="Jacalin-type lectin" evidence="2">
    <location>
        <begin position="581"/>
        <end position="715"/>
    </location>
</feature>
<dbReference type="InterPro" id="IPR001229">
    <property type="entry name" value="Jacalin-like_lectin_dom"/>
</dbReference>
<dbReference type="InterPro" id="IPR021917">
    <property type="entry name" value="Unchr_Zn-peptidase-like"/>
</dbReference>
<dbReference type="GO" id="GO:0005737">
    <property type="term" value="C:cytoplasm"/>
    <property type="evidence" value="ECO:0007669"/>
    <property type="project" value="TreeGrafter"/>
</dbReference>
<dbReference type="PROSITE" id="PS51752">
    <property type="entry name" value="JACALIN_LECTIN"/>
    <property type="match status" value="1"/>
</dbReference>
<dbReference type="Pfam" id="PF01419">
    <property type="entry name" value="Jacalin"/>
    <property type="match status" value="1"/>
</dbReference>
<sequence>MPGTDPSPFPSFPNLSLRDAPPSTPHGQPPPQSQTQAPPSQPSPVILSVQEGETVYQRLLLVYGRAGPPHTQFEGRLTVHPPNFPAQFWPVVDTHFKCLVPLEPGQNLIQFEYNGGRTFLTLHYLPRLQNPPLRLAIMVAKDSPLTFDAPPNEQGPGKNDLKAAVAKFRCTAYIWQAFMAEQMFRNGFGRRTFRLEEAWLPETLTNQADFLRNTAEVFIVRSRLTLAEMHEPERAQQYRQTPDTPAPNKESMFQLFAQALDDYGGPFDRDCYVAGLILDSHWDASRHLILAHAALGGGGGHRRTGVFGSHCTHAWPASLEDVPASFLDTTSTDEEILANDAQECGQYWKAANVGMGAFLHEVGHLFTLGHTPSGLMSRGFNNFNRTFMVKEPGFQPITPTDEAGAHWHRLDIIRLRYHPCFRLPTDTLALPASNTPRDTTVYALEDGVFIKNPLGISMVEVWVNDRYRFHLEYTDESAAPRNGPARAPAAILPSPGNPLKLNESNAATPTQLILPYSELQQRGGWSSEDHVTLCAVSVGQQDTKVEDFQDFTSKHSLVIPHYEHLLVLKSAQLGGGQMQNTVPFQAVGPGGFAPLSRGGRSLPPITHLRIYSGWYVDGFIAYLADGSSVQCGQTTGQPMEFPLAPGESLSQMNVNSGGWIDSLEFITTNGRSTGWCGGSRGGTVKVLKPPPGYQWAGIYGSGAQWLDSVGCLYTKM</sequence>
<dbReference type="Proteomes" id="UP000268162">
    <property type="component" value="Unassembled WGS sequence"/>
</dbReference>
<dbReference type="Pfam" id="PF12044">
    <property type="entry name" value="Metallopep"/>
    <property type="match status" value="1"/>
</dbReference>
<dbReference type="PANTHER" id="PTHR21054:SF2">
    <property type="entry name" value="MIP04191P"/>
    <property type="match status" value="1"/>
</dbReference>
<proteinExistence type="predicted"/>
<protein>
    <submittedName>
        <fullName evidence="3">Putative peptidase family-domain-containing protein</fullName>
    </submittedName>
</protein>
<feature type="compositionally biased region" description="Pro residues" evidence="1">
    <location>
        <begin position="1"/>
        <end position="11"/>
    </location>
</feature>
<evidence type="ECO:0000256" key="1">
    <source>
        <dbReference type="SAM" id="MobiDB-lite"/>
    </source>
</evidence>
<gene>
    <name evidence="3" type="ORF">BJ085DRAFT_24041</name>
</gene>
<reference evidence="4" key="1">
    <citation type="journal article" date="2018" name="Nat. Microbiol.">
        <title>Leveraging single-cell genomics to expand the fungal tree of life.</title>
        <authorList>
            <person name="Ahrendt S.R."/>
            <person name="Quandt C.A."/>
            <person name="Ciobanu D."/>
            <person name="Clum A."/>
            <person name="Salamov A."/>
            <person name="Andreopoulos B."/>
            <person name="Cheng J.F."/>
            <person name="Woyke T."/>
            <person name="Pelin A."/>
            <person name="Henrissat B."/>
            <person name="Reynolds N.K."/>
            <person name="Benny G.L."/>
            <person name="Smith M.E."/>
            <person name="James T.Y."/>
            <person name="Grigoriev I.V."/>
        </authorList>
    </citation>
    <scope>NUCLEOTIDE SEQUENCE [LARGE SCALE GENOMIC DNA]</scope>
    <source>
        <strain evidence="4">RSA 468</strain>
    </source>
</reference>
<dbReference type="PANTHER" id="PTHR21054">
    <property type="entry name" value="ZINC METALLOPROTEINASE-RELATED"/>
    <property type="match status" value="1"/>
</dbReference>
<keyword evidence="4" id="KW-1185">Reference proteome</keyword>
<evidence type="ECO:0000313" key="4">
    <source>
        <dbReference type="Proteomes" id="UP000268162"/>
    </source>
</evidence>
<name>A0A4P9ZXN2_9FUNG</name>
<dbReference type="EMBL" id="ML002371">
    <property type="protein sequence ID" value="RKP38407.1"/>
    <property type="molecule type" value="Genomic_DNA"/>
</dbReference>
<feature type="compositionally biased region" description="Pro residues" evidence="1">
    <location>
        <begin position="22"/>
        <end position="32"/>
    </location>
</feature>
<evidence type="ECO:0000259" key="2">
    <source>
        <dbReference type="PROSITE" id="PS51752"/>
    </source>
</evidence>
<dbReference type="Gene3D" id="2.100.10.30">
    <property type="entry name" value="Jacalin-like lectin domain"/>
    <property type="match status" value="1"/>
</dbReference>
<dbReference type="InterPro" id="IPR036404">
    <property type="entry name" value="Jacalin-like_lectin_dom_sf"/>
</dbReference>
<dbReference type="SUPFAM" id="SSF51101">
    <property type="entry name" value="Mannose-binding lectins"/>
    <property type="match status" value="1"/>
</dbReference>
<accession>A0A4P9ZXN2</accession>
<evidence type="ECO:0000313" key="3">
    <source>
        <dbReference type="EMBL" id="RKP38407.1"/>
    </source>
</evidence>
<dbReference type="SMART" id="SM00915">
    <property type="entry name" value="Jacalin"/>
    <property type="match status" value="1"/>
</dbReference>
<organism evidence="3 4">
    <name type="scientific">Dimargaris cristalligena</name>
    <dbReference type="NCBI Taxonomy" id="215637"/>
    <lineage>
        <taxon>Eukaryota</taxon>
        <taxon>Fungi</taxon>
        <taxon>Fungi incertae sedis</taxon>
        <taxon>Zoopagomycota</taxon>
        <taxon>Kickxellomycotina</taxon>
        <taxon>Dimargaritomycetes</taxon>
        <taxon>Dimargaritales</taxon>
        <taxon>Dimargaritaceae</taxon>
        <taxon>Dimargaris</taxon>
    </lineage>
</organism>
<dbReference type="AlphaFoldDB" id="A0A4P9ZXN2"/>
<feature type="region of interest" description="Disordered" evidence="1">
    <location>
        <begin position="1"/>
        <end position="45"/>
    </location>
</feature>
<dbReference type="InterPro" id="IPR053002">
    <property type="entry name" value="Metalloproteinase_M10B"/>
</dbReference>